<dbReference type="GeneID" id="19160134"/>
<accession>W9Z1E7</accession>
<dbReference type="AlphaFoldDB" id="W9Z1E7"/>
<dbReference type="RefSeq" id="XP_007724335.1">
    <property type="nucleotide sequence ID" value="XM_007726145.1"/>
</dbReference>
<dbReference type="EMBL" id="AMWN01000004">
    <property type="protein sequence ID" value="EXJ88329.1"/>
    <property type="molecule type" value="Genomic_DNA"/>
</dbReference>
<organism evidence="1 2">
    <name type="scientific">Capronia coronata CBS 617.96</name>
    <dbReference type="NCBI Taxonomy" id="1182541"/>
    <lineage>
        <taxon>Eukaryota</taxon>
        <taxon>Fungi</taxon>
        <taxon>Dikarya</taxon>
        <taxon>Ascomycota</taxon>
        <taxon>Pezizomycotina</taxon>
        <taxon>Eurotiomycetes</taxon>
        <taxon>Chaetothyriomycetidae</taxon>
        <taxon>Chaetothyriales</taxon>
        <taxon>Herpotrichiellaceae</taxon>
        <taxon>Capronia</taxon>
    </lineage>
</organism>
<proteinExistence type="predicted"/>
<evidence type="ECO:0000313" key="1">
    <source>
        <dbReference type="EMBL" id="EXJ88329.1"/>
    </source>
</evidence>
<name>W9Z1E7_9EURO</name>
<gene>
    <name evidence="1" type="ORF">A1O1_05259</name>
</gene>
<dbReference type="OrthoDB" id="4159347at2759"/>
<sequence>MIFAKVQVGASTPRYGTSMHVERQAGGKLYLVRKKQMHASSTDESRGAIKMYQEYSERRHVVVRSEEQSHKHHHHRVIEQDPQRKDCIRIEITGLHNEQKQHRISISVEMGERCLPEPQPKPKPSPVFEVREPRHVTAKPHVELKKVRLEKFRLEKVRPAEARVHDIPSRPQFQKHCHKERKVHVDINVEERKPHFYRAPESEGVDWDKDLQAWVVNRSPRVRFV</sequence>
<reference evidence="1 2" key="1">
    <citation type="submission" date="2013-03" db="EMBL/GenBank/DDBJ databases">
        <title>The Genome Sequence of Capronia coronata CBS 617.96.</title>
        <authorList>
            <consortium name="The Broad Institute Genomics Platform"/>
            <person name="Cuomo C."/>
            <person name="de Hoog S."/>
            <person name="Gorbushina A."/>
            <person name="Walker B."/>
            <person name="Young S.K."/>
            <person name="Zeng Q."/>
            <person name="Gargeya S."/>
            <person name="Fitzgerald M."/>
            <person name="Haas B."/>
            <person name="Abouelleil A."/>
            <person name="Allen A.W."/>
            <person name="Alvarado L."/>
            <person name="Arachchi H.M."/>
            <person name="Berlin A.M."/>
            <person name="Chapman S.B."/>
            <person name="Gainer-Dewar J."/>
            <person name="Goldberg J."/>
            <person name="Griggs A."/>
            <person name="Gujja S."/>
            <person name="Hansen M."/>
            <person name="Howarth C."/>
            <person name="Imamovic A."/>
            <person name="Ireland A."/>
            <person name="Larimer J."/>
            <person name="McCowan C."/>
            <person name="Murphy C."/>
            <person name="Pearson M."/>
            <person name="Poon T.W."/>
            <person name="Priest M."/>
            <person name="Roberts A."/>
            <person name="Saif S."/>
            <person name="Shea T."/>
            <person name="Sisk P."/>
            <person name="Sykes S."/>
            <person name="Wortman J."/>
            <person name="Nusbaum C."/>
            <person name="Birren B."/>
        </authorList>
    </citation>
    <scope>NUCLEOTIDE SEQUENCE [LARGE SCALE GENOMIC DNA]</scope>
    <source>
        <strain evidence="1 2">CBS 617.96</strain>
    </source>
</reference>
<dbReference type="Proteomes" id="UP000019484">
    <property type="component" value="Unassembled WGS sequence"/>
</dbReference>
<comment type="caution">
    <text evidence="1">The sequence shown here is derived from an EMBL/GenBank/DDBJ whole genome shotgun (WGS) entry which is preliminary data.</text>
</comment>
<protein>
    <submittedName>
        <fullName evidence="1">Uncharacterized protein</fullName>
    </submittedName>
</protein>
<evidence type="ECO:0000313" key="2">
    <source>
        <dbReference type="Proteomes" id="UP000019484"/>
    </source>
</evidence>
<keyword evidence="2" id="KW-1185">Reference proteome</keyword>
<dbReference type="HOGENOM" id="CLU_1102790_0_0_1"/>